<organism evidence="3 4">
    <name type="scientific">Marinobacterium lutimaris</name>
    <dbReference type="NCBI Taxonomy" id="568106"/>
    <lineage>
        <taxon>Bacteria</taxon>
        <taxon>Pseudomonadati</taxon>
        <taxon>Pseudomonadota</taxon>
        <taxon>Gammaproteobacteria</taxon>
        <taxon>Oceanospirillales</taxon>
        <taxon>Oceanospirillaceae</taxon>
        <taxon>Marinobacterium</taxon>
    </lineage>
</organism>
<keyword evidence="4" id="KW-1185">Reference proteome</keyword>
<dbReference type="EMBL" id="FNVQ01000001">
    <property type="protein sequence ID" value="SEG23216.1"/>
    <property type="molecule type" value="Genomic_DNA"/>
</dbReference>
<reference evidence="3 4" key="1">
    <citation type="submission" date="2016-10" db="EMBL/GenBank/DDBJ databases">
        <authorList>
            <person name="de Groot N.N."/>
        </authorList>
    </citation>
    <scope>NUCLEOTIDE SEQUENCE [LARGE SCALE GENOMIC DNA]</scope>
    <source>
        <strain evidence="3 4">DSM 22012</strain>
    </source>
</reference>
<dbReference type="SUPFAM" id="SSF160443">
    <property type="entry name" value="SMR domain-like"/>
    <property type="match status" value="1"/>
</dbReference>
<dbReference type="OrthoDB" id="9808881at2"/>
<dbReference type="Proteomes" id="UP000236745">
    <property type="component" value="Unassembled WGS sequence"/>
</dbReference>
<protein>
    <submittedName>
        <fullName evidence="3">DNA-nicking endonuclease, Smr domain</fullName>
    </submittedName>
</protein>
<feature type="domain" description="Smr" evidence="2">
    <location>
        <begin position="95"/>
        <end position="176"/>
    </location>
</feature>
<keyword evidence="3" id="KW-0255">Endonuclease</keyword>
<feature type="region of interest" description="Disordered" evidence="1">
    <location>
        <begin position="21"/>
        <end position="40"/>
    </location>
</feature>
<evidence type="ECO:0000313" key="3">
    <source>
        <dbReference type="EMBL" id="SEG23216.1"/>
    </source>
</evidence>
<dbReference type="RefSeq" id="WP_160115477.1">
    <property type="nucleotide sequence ID" value="NZ_FNVQ01000001.1"/>
</dbReference>
<dbReference type="PROSITE" id="PS50828">
    <property type="entry name" value="SMR"/>
    <property type="match status" value="1"/>
</dbReference>
<gene>
    <name evidence="3" type="ORF">SAMN05444390_1011754</name>
</gene>
<sequence>MREDEEFFELMEADGVRPIKSPQRVHSYGSARPRHDPKHRARRLAALGGSSDERMPLTPEYLLDPLDPIEWKRDGVQEGVYRNLRLGRYTVDARLDLMHKGLAECADELVEFVQQCVGLGIRTVLVNFGRSRHSDSHANRVKSCLDIWLRALDEVMAYHSAQPQQGGTGAIYVMLRKNSQQRQQNLERHQNGRS</sequence>
<dbReference type="AlphaFoldDB" id="A0A1H5YIK4"/>
<evidence type="ECO:0000313" key="4">
    <source>
        <dbReference type="Proteomes" id="UP000236745"/>
    </source>
</evidence>
<dbReference type="PANTHER" id="PTHR35562">
    <property type="entry name" value="DNA ENDONUCLEASE SMRA-RELATED"/>
    <property type="match status" value="1"/>
</dbReference>
<dbReference type="Pfam" id="PF01713">
    <property type="entry name" value="Smr"/>
    <property type="match status" value="1"/>
</dbReference>
<proteinExistence type="predicted"/>
<name>A0A1H5YIK4_9GAMM</name>
<dbReference type="GO" id="GO:0004520">
    <property type="term" value="F:DNA endonuclease activity"/>
    <property type="evidence" value="ECO:0007669"/>
    <property type="project" value="TreeGrafter"/>
</dbReference>
<dbReference type="Gene3D" id="3.30.1370.110">
    <property type="match status" value="1"/>
</dbReference>
<dbReference type="InterPro" id="IPR036063">
    <property type="entry name" value="Smr_dom_sf"/>
</dbReference>
<dbReference type="PANTHER" id="PTHR35562:SF2">
    <property type="entry name" value="DNA ENDONUCLEASE SMRA-RELATED"/>
    <property type="match status" value="1"/>
</dbReference>
<evidence type="ECO:0000256" key="1">
    <source>
        <dbReference type="SAM" id="MobiDB-lite"/>
    </source>
</evidence>
<dbReference type="InterPro" id="IPR047688">
    <property type="entry name" value="Endonuc_SmrA"/>
</dbReference>
<dbReference type="InterPro" id="IPR002625">
    <property type="entry name" value="Smr_dom"/>
</dbReference>
<dbReference type="NCBIfam" id="NF033154">
    <property type="entry name" value="endonuc_SmrA"/>
    <property type="match status" value="1"/>
</dbReference>
<keyword evidence="3" id="KW-0378">Hydrolase</keyword>
<evidence type="ECO:0000259" key="2">
    <source>
        <dbReference type="PROSITE" id="PS50828"/>
    </source>
</evidence>
<accession>A0A1H5YIK4</accession>
<keyword evidence="3" id="KW-0540">Nuclease</keyword>